<dbReference type="EMBL" id="PQGA01000025">
    <property type="protein sequence ID" value="POR46286.1"/>
    <property type="molecule type" value="Genomic_DNA"/>
</dbReference>
<dbReference type="RefSeq" id="WP_103707338.1">
    <property type="nucleotide sequence ID" value="NZ_PQGA01000025.1"/>
</dbReference>
<organism evidence="1 2">
    <name type="scientific">Paraburkholderia eburnea</name>
    <dbReference type="NCBI Taxonomy" id="1189126"/>
    <lineage>
        <taxon>Bacteria</taxon>
        <taxon>Pseudomonadati</taxon>
        <taxon>Pseudomonadota</taxon>
        <taxon>Betaproteobacteria</taxon>
        <taxon>Burkholderiales</taxon>
        <taxon>Burkholderiaceae</taxon>
        <taxon>Paraburkholderia</taxon>
    </lineage>
</organism>
<sequence>MASSDTWLVRYPLFREALFHGAMPLGALPPQAHAVVAKRVFAGGGARDIAGNVALHAVSDVCVAFVELPMSLVDQAVRSHCVLDGGDDASLNAAIGEARLHYPRVARPPCLLMPGQGVFLDSWMRFLVYRARGDITVPVLAVDWFTLYERIARMLEGENGANPYLHALDDRWPSRAPGLIE</sequence>
<evidence type="ECO:0000313" key="1">
    <source>
        <dbReference type="EMBL" id="POR46286.1"/>
    </source>
</evidence>
<dbReference type="Proteomes" id="UP000237381">
    <property type="component" value="Unassembled WGS sequence"/>
</dbReference>
<protein>
    <submittedName>
        <fullName evidence="1">Uncharacterized protein</fullName>
    </submittedName>
</protein>
<dbReference type="AlphaFoldDB" id="A0A2S4LV11"/>
<accession>A0A2S4LV11</accession>
<keyword evidence="2" id="KW-1185">Reference proteome</keyword>
<reference evidence="1 2" key="1">
    <citation type="submission" date="2018-01" db="EMBL/GenBank/DDBJ databases">
        <title>Genomic Encyclopedia of Type Strains, Phase III (KMG-III): the genomes of soil and plant-associated and newly described type strains.</title>
        <authorList>
            <person name="Whitman W."/>
        </authorList>
    </citation>
    <scope>NUCLEOTIDE SEQUENCE [LARGE SCALE GENOMIC DNA]</scope>
    <source>
        <strain evidence="1 2">JCM 18070</strain>
    </source>
</reference>
<gene>
    <name evidence="1" type="ORF">B0G62_1254</name>
</gene>
<name>A0A2S4LV11_9BURK</name>
<proteinExistence type="predicted"/>
<evidence type="ECO:0000313" key="2">
    <source>
        <dbReference type="Proteomes" id="UP000237381"/>
    </source>
</evidence>
<dbReference type="OrthoDB" id="9095653at2"/>
<comment type="caution">
    <text evidence="1">The sequence shown here is derived from an EMBL/GenBank/DDBJ whole genome shotgun (WGS) entry which is preliminary data.</text>
</comment>